<dbReference type="CDD" id="cd01285">
    <property type="entry name" value="nucleoside_deaminase"/>
    <property type="match status" value="1"/>
</dbReference>
<evidence type="ECO:0000313" key="4">
    <source>
        <dbReference type="Proteomes" id="UP000076004"/>
    </source>
</evidence>
<name>A0A151LE68_9APIC</name>
<dbReference type="InterPro" id="IPR016193">
    <property type="entry name" value="Cytidine_deaminase-like"/>
</dbReference>
<keyword evidence="1" id="KW-0378">Hydrolase</keyword>
<accession>A0A151LE68</accession>
<dbReference type="Gene3D" id="3.40.140.10">
    <property type="entry name" value="Cytidine Deaminase, domain 2"/>
    <property type="match status" value="1"/>
</dbReference>
<proteinExistence type="predicted"/>
<evidence type="ECO:0000256" key="1">
    <source>
        <dbReference type="ARBA" id="ARBA00022801"/>
    </source>
</evidence>
<gene>
    <name evidence="3" type="ORF">PGSY75_1349400</name>
</gene>
<dbReference type="VEuPathDB" id="PlasmoDB:PGABG01_1347400"/>
<dbReference type="Proteomes" id="UP000076004">
    <property type="component" value="Chromosome 13"/>
</dbReference>
<sequence>MVELSEEEAINYLNIALAEAEKSLQKELKEMPIFCLLINEEKKIISSSYNYTNESKNGSRHSELIAIDKYIYNENYEQMKNLNLIKCYNNNENSIEKSIRDYFVSLDEINNSELITNNYENINDKYMNKKDIYSNVNEKYSKIQERINNLKKCCIVVTCEPCIMCVYALKLVGIKNIYFCCLNERFGGCGSVLSLHKKYEDINVIYIEHPECSGKSINLMKAFYKAGNPSAPEEKRKRAIS</sequence>
<dbReference type="GeneID" id="29778115"/>
<reference evidence="3 4" key="1">
    <citation type="journal article" date="2016" name="Nat. Commun.">
        <title>Genomes of cryptic chimpanzee Plasmodium species reveal key evolutionary events leading to human malaria.</title>
        <authorList>
            <person name="Sundararaman S.A."/>
            <person name="Plenderleith L.J."/>
            <person name="Liu W."/>
            <person name="Loy D.E."/>
            <person name="Learn G.H."/>
            <person name="Li Y."/>
            <person name="Shaw K.S."/>
            <person name="Ayouba A."/>
            <person name="Peeters M."/>
            <person name="Speede S."/>
            <person name="Shaw G.M."/>
            <person name="Bushman F.D."/>
            <person name="Brisson D."/>
            <person name="Rayner J.C."/>
            <person name="Sharp P.M."/>
            <person name="Hahn B.H."/>
        </authorList>
    </citation>
    <scope>NUCLEOTIDE SEQUENCE [LARGE SCALE GENOMIC DNA]</scope>
    <source>
        <strain evidence="3 4">SY75</strain>
    </source>
</reference>
<organism evidence="3 4">
    <name type="scientific">Plasmodium gaboni</name>
    <dbReference type="NCBI Taxonomy" id="647221"/>
    <lineage>
        <taxon>Eukaryota</taxon>
        <taxon>Sar</taxon>
        <taxon>Alveolata</taxon>
        <taxon>Apicomplexa</taxon>
        <taxon>Aconoidasida</taxon>
        <taxon>Haemosporida</taxon>
        <taxon>Plasmodiidae</taxon>
        <taxon>Plasmodium</taxon>
        <taxon>Plasmodium (Laverania)</taxon>
    </lineage>
</organism>
<evidence type="ECO:0000313" key="3">
    <source>
        <dbReference type="EMBL" id="KYN97265.1"/>
    </source>
</evidence>
<dbReference type="PANTHER" id="PTHR11079:SF149">
    <property type="entry name" value="TRNA-SPECIFIC ADENOSINE DEAMINASE 2"/>
    <property type="match status" value="1"/>
</dbReference>
<dbReference type="EMBL" id="LVLB01000014">
    <property type="protein sequence ID" value="KYN97265.1"/>
    <property type="molecule type" value="Genomic_DNA"/>
</dbReference>
<dbReference type="VEuPathDB" id="PlasmoDB:PGSY75_1349400"/>
<dbReference type="Pfam" id="PF00383">
    <property type="entry name" value="dCMP_cyt_deam_1"/>
    <property type="match status" value="1"/>
</dbReference>
<dbReference type="GO" id="GO:0002100">
    <property type="term" value="P:tRNA wobble adenosine to inosine editing"/>
    <property type="evidence" value="ECO:0007669"/>
    <property type="project" value="TreeGrafter"/>
</dbReference>
<dbReference type="AlphaFoldDB" id="A0A151LE68"/>
<dbReference type="KEGG" id="pgab:PGSY75_1349400"/>
<evidence type="ECO:0000259" key="2">
    <source>
        <dbReference type="Pfam" id="PF00383"/>
    </source>
</evidence>
<dbReference type="RefSeq" id="XP_018640270.1">
    <property type="nucleotide sequence ID" value="XM_018787528.1"/>
</dbReference>
<feature type="domain" description="CMP/dCMP-type deaminase" evidence="2">
    <location>
        <begin position="9"/>
        <end position="74"/>
    </location>
</feature>
<protein>
    <submittedName>
        <fullName evidence="3">Putative cytidine and deoxycytidylate deaminase</fullName>
    </submittedName>
</protein>
<dbReference type="InterPro" id="IPR002125">
    <property type="entry name" value="CMP_dCMP_dom"/>
</dbReference>
<comment type="caution">
    <text evidence="3">The sequence shown here is derived from an EMBL/GenBank/DDBJ whole genome shotgun (WGS) entry which is preliminary data.</text>
</comment>
<dbReference type="PANTHER" id="PTHR11079">
    <property type="entry name" value="CYTOSINE DEAMINASE FAMILY MEMBER"/>
    <property type="match status" value="1"/>
</dbReference>
<dbReference type="GO" id="GO:0052717">
    <property type="term" value="F:tRNA-specific adenosine-34 deaminase activity"/>
    <property type="evidence" value="ECO:0007669"/>
    <property type="project" value="TreeGrafter"/>
</dbReference>
<dbReference type="SUPFAM" id="SSF53927">
    <property type="entry name" value="Cytidine deaminase-like"/>
    <property type="match status" value="1"/>
</dbReference>